<organism evidence="1 2">
    <name type="scientific">Pleionea litopenaei</name>
    <dbReference type="NCBI Taxonomy" id="3070815"/>
    <lineage>
        <taxon>Bacteria</taxon>
        <taxon>Pseudomonadati</taxon>
        <taxon>Pseudomonadota</taxon>
        <taxon>Gammaproteobacteria</taxon>
        <taxon>Oceanospirillales</taxon>
        <taxon>Pleioneaceae</taxon>
        <taxon>Pleionea</taxon>
    </lineage>
</organism>
<gene>
    <name evidence="1" type="ORF">Q9312_15415</name>
</gene>
<evidence type="ECO:0000313" key="2">
    <source>
        <dbReference type="Proteomes" id="UP001239782"/>
    </source>
</evidence>
<sequence length="129" mass="14536">MSNQNKSQSSRMRMLATAAKLSSVLAVMGVSNSILLNEANASEEKGEIKPLEMKKEDKVDEAGLKKLLNHAIESGDMKAAIEKYGKEAKLNDKHKELLRSFTKDELKDVEQIRDYLNGEKEIPFRTRRG</sequence>
<dbReference type="EMBL" id="CP133548">
    <property type="protein sequence ID" value="WMS86609.1"/>
    <property type="molecule type" value="Genomic_DNA"/>
</dbReference>
<proteinExistence type="predicted"/>
<dbReference type="RefSeq" id="WP_309201754.1">
    <property type="nucleotide sequence ID" value="NZ_CP133548.1"/>
</dbReference>
<name>A0AA51RSB9_9GAMM</name>
<reference evidence="1 2" key="1">
    <citation type="submission" date="2023-08" db="EMBL/GenBank/DDBJ databases">
        <title>Pleionea litopenaei sp. nov., isolated from stomach of juvenile Litopenaeus vannamei.</title>
        <authorList>
            <person name="Rho A.M."/>
            <person name="Hwang C.Y."/>
        </authorList>
    </citation>
    <scope>NUCLEOTIDE SEQUENCE [LARGE SCALE GENOMIC DNA]</scope>
    <source>
        <strain evidence="1 2">HL-JVS1</strain>
    </source>
</reference>
<keyword evidence="2" id="KW-1185">Reference proteome</keyword>
<dbReference type="Proteomes" id="UP001239782">
    <property type="component" value="Chromosome"/>
</dbReference>
<dbReference type="AlphaFoldDB" id="A0AA51RSB9"/>
<evidence type="ECO:0000313" key="1">
    <source>
        <dbReference type="EMBL" id="WMS86609.1"/>
    </source>
</evidence>
<accession>A0AA51RSB9</accession>
<dbReference type="KEGG" id="plei:Q9312_15415"/>
<protein>
    <submittedName>
        <fullName evidence="1">Uncharacterized protein</fullName>
    </submittedName>
</protein>